<dbReference type="CDD" id="cd00154">
    <property type="entry name" value="Rab"/>
    <property type="match status" value="1"/>
</dbReference>
<dbReference type="InterPro" id="IPR027417">
    <property type="entry name" value="P-loop_NTPase"/>
</dbReference>
<dbReference type="PRINTS" id="PR00449">
    <property type="entry name" value="RASTRNSFRMNG"/>
</dbReference>
<dbReference type="GO" id="GO:0003924">
    <property type="term" value="F:GTPase activity"/>
    <property type="evidence" value="ECO:0007669"/>
    <property type="project" value="InterPro"/>
</dbReference>
<reference evidence="3" key="1">
    <citation type="submission" date="2015-10" db="EMBL/GenBank/DDBJ databases">
        <authorList>
            <person name="Regsiter A."/>
            <person name="william w."/>
        </authorList>
    </citation>
    <scope>NUCLEOTIDE SEQUENCE</scope>
    <source>
        <strain evidence="3">Montdore</strain>
    </source>
</reference>
<evidence type="ECO:0000256" key="1">
    <source>
        <dbReference type="ARBA" id="ARBA00006270"/>
    </source>
</evidence>
<accession>A0A292Q685</accession>
<dbReference type="PROSITE" id="PS51419">
    <property type="entry name" value="RAB"/>
    <property type="match status" value="1"/>
</dbReference>
<dbReference type="EMBL" id="LN890948">
    <property type="protein sequence ID" value="CUS15312.1"/>
    <property type="molecule type" value="Genomic_DNA"/>
</dbReference>
<proteinExistence type="inferred from homology"/>
<dbReference type="InterPro" id="IPR005225">
    <property type="entry name" value="Small_GTP-bd"/>
</dbReference>
<keyword evidence="4" id="KW-1185">Reference proteome</keyword>
<dbReference type="GO" id="GO:0005525">
    <property type="term" value="F:GTP binding"/>
    <property type="evidence" value="ECO:0007669"/>
    <property type="project" value="InterPro"/>
</dbReference>
<feature type="compositionally biased region" description="Low complexity" evidence="2">
    <location>
        <begin position="193"/>
        <end position="206"/>
    </location>
</feature>
<dbReference type="PROSITE" id="PS51421">
    <property type="entry name" value="RAS"/>
    <property type="match status" value="1"/>
</dbReference>
<name>A0A292Q685_9PEZI</name>
<dbReference type="Proteomes" id="UP001412239">
    <property type="component" value="Unassembled WGS sequence"/>
</dbReference>
<dbReference type="SMART" id="SM00174">
    <property type="entry name" value="RHO"/>
    <property type="match status" value="1"/>
</dbReference>
<dbReference type="InterPro" id="IPR001806">
    <property type="entry name" value="Small_GTPase"/>
</dbReference>
<feature type="region of interest" description="Disordered" evidence="2">
    <location>
        <begin position="180"/>
        <end position="206"/>
    </location>
</feature>
<dbReference type="InterPro" id="IPR050209">
    <property type="entry name" value="Rab_GTPases_membrane_traffic"/>
</dbReference>
<evidence type="ECO:0000313" key="3">
    <source>
        <dbReference type="EMBL" id="CUS15312.1"/>
    </source>
</evidence>
<dbReference type="Gene3D" id="3.40.50.300">
    <property type="entry name" value="P-loop containing nucleotide triphosphate hydrolases"/>
    <property type="match status" value="1"/>
</dbReference>
<dbReference type="Pfam" id="PF00071">
    <property type="entry name" value="Ras"/>
    <property type="match status" value="1"/>
</dbReference>
<dbReference type="NCBIfam" id="TIGR00231">
    <property type="entry name" value="small_GTP"/>
    <property type="match status" value="1"/>
</dbReference>
<dbReference type="AlphaFoldDB" id="A0A292Q685"/>
<dbReference type="PANTHER" id="PTHR47979">
    <property type="entry name" value="DRAB11-RELATED"/>
    <property type="match status" value="1"/>
</dbReference>
<dbReference type="SMART" id="SM00173">
    <property type="entry name" value="RAS"/>
    <property type="match status" value="1"/>
</dbReference>
<sequence length="332" mass="36081">MPRQRAASGASTASSRSAPEDQVRAIHCFSPLLIPIVTLLTSPPLVRLQELGSLYDYLAKIILLGPSGCGKSCLLHRFVRGEWRILSSQTIGVEFSSKIIKVGTGSRRKRIKLQLWDTAGQERFRSVTRSYYRGAAGAVLIYDITSHPSFTSLPTFLTDARALASPNLTLLLVGNKSDLSTPPESSGGQLIDIPSSSSTSNSIFTPIPEEEHRPQVETVERAVTTNEAARWASLQNIPVTMETSALSGENVDEVFTRLAHMIVTKIELGEVDPDDPMSGIQYGDSGGWVDASGSTRKRKGPGRVMVDGFSAGLRGWEDVFRDSSGGRRRKCC</sequence>
<comment type="similarity">
    <text evidence="1">Belongs to the small GTPase superfamily. Rab family.</text>
</comment>
<gene>
    <name evidence="3" type="ORF">GSTUAT00000569001</name>
</gene>
<protein>
    <submittedName>
        <fullName evidence="3">Uncharacterized protein</fullName>
    </submittedName>
</protein>
<evidence type="ECO:0000313" key="4">
    <source>
        <dbReference type="Proteomes" id="UP001412239"/>
    </source>
</evidence>
<evidence type="ECO:0000256" key="2">
    <source>
        <dbReference type="SAM" id="MobiDB-lite"/>
    </source>
</evidence>
<dbReference type="SMART" id="SM00175">
    <property type="entry name" value="RAB"/>
    <property type="match status" value="1"/>
</dbReference>
<dbReference type="SUPFAM" id="SSF52540">
    <property type="entry name" value="P-loop containing nucleoside triphosphate hydrolases"/>
    <property type="match status" value="1"/>
</dbReference>
<organism evidence="3 4">
    <name type="scientific">Tuber aestivum</name>
    <name type="common">summer truffle</name>
    <dbReference type="NCBI Taxonomy" id="59557"/>
    <lineage>
        <taxon>Eukaryota</taxon>
        <taxon>Fungi</taxon>
        <taxon>Dikarya</taxon>
        <taxon>Ascomycota</taxon>
        <taxon>Pezizomycotina</taxon>
        <taxon>Pezizomycetes</taxon>
        <taxon>Pezizales</taxon>
        <taxon>Tuberaceae</taxon>
        <taxon>Tuber</taxon>
    </lineage>
</organism>